<dbReference type="PANTHER" id="PTHR42939:SF3">
    <property type="entry name" value="ABC TRANSPORTER ATP-BINDING COMPONENT"/>
    <property type="match status" value="1"/>
</dbReference>
<evidence type="ECO:0000256" key="1">
    <source>
        <dbReference type="ARBA" id="ARBA00022448"/>
    </source>
</evidence>
<evidence type="ECO:0000313" key="5">
    <source>
        <dbReference type="EMBL" id="SFO45963.1"/>
    </source>
</evidence>
<evidence type="ECO:0000313" key="6">
    <source>
        <dbReference type="Proteomes" id="UP000198806"/>
    </source>
</evidence>
<keyword evidence="6" id="KW-1185">Reference proteome</keyword>
<dbReference type="SUPFAM" id="SSF52540">
    <property type="entry name" value="P-loop containing nucleoside triphosphate hydrolases"/>
    <property type="match status" value="1"/>
</dbReference>
<dbReference type="InterPro" id="IPR003439">
    <property type="entry name" value="ABC_transporter-like_ATP-bd"/>
</dbReference>
<name>A0A1I5HCK7_9FIRM</name>
<dbReference type="EMBL" id="FOWD01000028">
    <property type="protein sequence ID" value="SFO45963.1"/>
    <property type="molecule type" value="Genomic_DNA"/>
</dbReference>
<dbReference type="InterPro" id="IPR051782">
    <property type="entry name" value="ABC_Transporter_VariousFunc"/>
</dbReference>
<dbReference type="AlphaFoldDB" id="A0A1I5HCK7"/>
<dbReference type="GO" id="GO:0016887">
    <property type="term" value="F:ATP hydrolysis activity"/>
    <property type="evidence" value="ECO:0007669"/>
    <property type="project" value="InterPro"/>
</dbReference>
<evidence type="ECO:0000259" key="4">
    <source>
        <dbReference type="PROSITE" id="PS50893"/>
    </source>
</evidence>
<feature type="domain" description="ABC transporter" evidence="4">
    <location>
        <begin position="5"/>
        <end position="230"/>
    </location>
</feature>
<dbReference type="PANTHER" id="PTHR42939">
    <property type="entry name" value="ABC TRANSPORTER ATP-BINDING PROTEIN ALBC-RELATED"/>
    <property type="match status" value="1"/>
</dbReference>
<dbReference type="CDD" id="cd03230">
    <property type="entry name" value="ABC_DR_subfamily_A"/>
    <property type="match status" value="1"/>
</dbReference>
<keyword evidence="2" id="KW-0547">Nucleotide-binding</keyword>
<dbReference type="PROSITE" id="PS50893">
    <property type="entry name" value="ABC_TRANSPORTER_2"/>
    <property type="match status" value="1"/>
</dbReference>
<keyword evidence="1" id="KW-0813">Transport</keyword>
<dbReference type="STRING" id="1527.SAMN04489757_12828"/>
<dbReference type="InterPro" id="IPR027417">
    <property type="entry name" value="P-loop_NTPase"/>
</dbReference>
<gene>
    <name evidence="5" type="ORF">SAMN04489757_12828</name>
</gene>
<protein>
    <submittedName>
        <fullName evidence="5">ABC-2 type transport system ATP-binding protein</fullName>
    </submittedName>
</protein>
<organism evidence="5 6">
    <name type="scientific">Anaerocolumna aminovalerica</name>
    <dbReference type="NCBI Taxonomy" id="1527"/>
    <lineage>
        <taxon>Bacteria</taxon>
        <taxon>Bacillati</taxon>
        <taxon>Bacillota</taxon>
        <taxon>Clostridia</taxon>
        <taxon>Lachnospirales</taxon>
        <taxon>Lachnospiraceae</taxon>
        <taxon>Anaerocolumna</taxon>
    </lineage>
</organism>
<keyword evidence="3 5" id="KW-0067">ATP-binding</keyword>
<dbReference type="Gene3D" id="3.40.50.300">
    <property type="entry name" value="P-loop containing nucleotide triphosphate hydrolases"/>
    <property type="match status" value="1"/>
</dbReference>
<dbReference type="GO" id="GO:0005524">
    <property type="term" value="F:ATP binding"/>
    <property type="evidence" value="ECO:0007669"/>
    <property type="project" value="UniProtKB-KW"/>
</dbReference>
<dbReference type="Proteomes" id="UP000198806">
    <property type="component" value="Unassembled WGS sequence"/>
</dbReference>
<dbReference type="SMART" id="SM00382">
    <property type="entry name" value="AAA"/>
    <property type="match status" value="1"/>
</dbReference>
<evidence type="ECO:0000256" key="3">
    <source>
        <dbReference type="ARBA" id="ARBA00022840"/>
    </source>
</evidence>
<dbReference type="OrthoDB" id="9804819at2"/>
<accession>A0A1I5HCK7</accession>
<dbReference type="InterPro" id="IPR003593">
    <property type="entry name" value="AAA+_ATPase"/>
</dbReference>
<proteinExistence type="predicted"/>
<reference evidence="5 6" key="1">
    <citation type="submission" date="2016-10" db="EMBL/GenBank/DDBJ databases">
        <authorList>
            <person name="de Groot N.N."/>
        </authorList>
    </citation>
    <scope>NUCLEOTIDE SEQUENCE [LARGE SCALE GENOMIC DNA]</scope>
    <source>
        <strain evidence="5 6">DSM 1283</strain>
    </source>
</reference>
<dbReference type="Pfam" id="PF00005">
    <property type="entry name" value="ABC_tran"/>
    <property type="match status" value="1"/>
</dbReference>
<dbReference type="RefSeq" id="WP_091687587.1">
    <property type="nucleotide sequence ID" value="NZ_BAABFM010000011.1"/>
</dbReference>
<evidence type="ECO:0000256" key="2">
    <source>
        <dbReference type="ARBA" id="ARBA00022741"/>
    </source>
</evidence>
<sequence>MDYALELRGISKSYKNFKLDNISFKVPKGCIMGFVGENGAGKTTTIKTILNLIHADKGNIRILGMDYMKDQLAIRNQIGVVFDESFFHENLTLLDISKIMKHIYSKWEDETFFRYANTFKLPKDKIVKEYSRGMKMKLSIAVALSHQAKLLILDEATSGLDPIVRDEILDIFLEFIQNEEHTIFISSHITSDLEKVADYITFIHEGKIILSESKDNLTDNYGVVKCKKEDFEKLDRNHIIGIRKNKFGYEVMIDNKREIIKQMNQKKYSNEFCLDNTTIEEIILFKVRGE</sequence>